<organism evidence="2 3">
    <name type="scientific">Didymodactylos carnosus</name>
    <dbReference type="NCBI Taxonomy" id="1234261"/>
    <lineage>
        <taxon>Eukaryota</taxon>
        <taxon>Metazoa</taxon>
        <taxon>Spiralia</taxon>
        <taxon>Gnathifera</taxon>
        <taxon>Rotifera</taxon>
        <taxon>Eurotatoria</taxon>
        <taxon>Bdelloidea</taxon>
        <taxon>Philodinida</taxon>
        <taxon>Philodinidae</taxon>
        <taxon>Didymodactylos</taxon>
    </lineage>
</organism>
<evidence type="ECO:0000313" key="3">
    <source>
        <dbReference type="Proteomes" id="UP000682733"/>
    </source>
</evidence>
<comment type="caution">
    <text evidence="2">The sequence shown here is derived from an EMBL/GenBank/DDBJ whole genome shotgun (WGS) entry which is preliminary data.</text>
</comment>
<feature type="non-terminal residue" evidence="2">
    <location>
        <position position="206"/>
    </location>
</feature>
<protein>
    <submittedName>
        <fullName evidence="2">Uncharacterized protein</fullName>
    </submittedName>
</protein>
<dbReference type="Proteomes" id="UP000677228">
    <property type="component" value="Unassembled WGS sequence"/>
</dbReference>
<dbReference type="Proteomes" id="UP000682733">
    <property type="component" value="Unassembled WGS sequence"/>
</dbReference>
<evidence type="ECO:0000313" key="1">
    <source>
        <dbReference type="EMBL" id="CAF1652356.1"/>
    </source>
</evidence>
<reference evidence="2" key="1">
    <citation type="submission" date="2021-02" db="EMBL/GenBank/DDBJ databases">
        <authorList>
            <person name="Nowell W R."/>
        </authorList>
    </citation>
    <scope>NUCLEOTIDE SEQUENCE</scope>
</reference>
<dbReference type="AlphaFoldDB" id="A0A8S2XLM0"/>
<dbReference type="EMBL" id="CAJNOK010066640">
    <property type="protein sequence ID" value="CAF1652356.1"/>
    <property type="molecule type" value="Genomic_DNA"/>
</dbReference>
<gene>
    <name evidence="1" type="ORF">OVA965_LOCUS44887</name>
    <name evidence="2" type="ORF">TMI583_LOCUS47956</name>
</gene>
<proteinExistence type="predicted"/>
<accession>A0A8S2XLM0</accession>
<dbReference type="EMBL" id="CAJOBA010095352">
    <property type="protein sequence ID" value="CAF4500946.1"/>
    <property type="molecule type" value="Genomic_DNA"/>
</dbReference>
<evidence type="ECO:0000313" key="2">
    <source>
        <dbReference type="EMBL" id="CAF4500946.1"/>
    </source>
</evidence>
<name>A0A8S2XLM0_9BILA</name>
<sequence length="206" mass="22947">MDFHDDTNNKIYKCSLEANLPTINTLGKFKFDNTNNLTLSIVLKQFLSSDIVNSISTIPLLGTIIDHCSLEQFDIDVKYQSDEDGEQPANWVISAGTFIVTVANNITAEIGKIRLDNMKLLINYTKDQLPLAWEFEIEATVKFPATSLNTVTATLKLNNQKDDVLNYLLSGCLVSSSDKIKVNETLTLFVQSNEGQSLDTDPVLHN</sequence>